<dbReference type="GO" id="GO:0005666">
    <property type="term" value="C:RNA polymerase III complex"/>
    <property type="evidence" value="ECO:0007669"/>
    <property type="project" value="InterPro"/>
</dbReference>
<dbReference type="InterPro" id="IPR007811">
    <property type="entry name" value="RPC4"/>
</dbReference>
<name>B0CUK2_LACBS</name>
<feature type="compositionally biased region" description="Acidic residues" evidence="5">
    <location>
        <begin position="153"/>
        <end position="164"/>
    </location>
</feature>
<dbReference type="AlphaFoldDB" id="B0CUK2"/>
<accession>B0CUK2</accession>
<proteinExistence type="predicted"/>
<dbReference type="Proteomes" id="UP000001194">
    <property type="component" value="Unassembled WGS sequence"/>
</dbReference>
<sequence>MSDTPGSSKAIGSLVKKQSDVTRQGAQKLKFVPTLPQRRKKGYEPTTPAIPPPSTSTDRGRGRGRGRGDARGRGRGRGAPPVIEMTASGPFAMGPALVGNNSRRSTPRSSFTPTVAPGASVSIGASLSQTAPPSLKKDSTDSAKGKGKSVKVDDDEEVYSDPDEGVEIVDMENVRYMDFMAPESLRKEQRLKKVKKEEQSQELGTGDVNLANAIDLSDSEQEEELEDIIEDFAAQISSDADSALREERLYFFRFPSPFPTYLPGLVDPSPISVDVEMPDAAAAKSVTFAIDVKPPSPTPSSSRLTPSVVASDPAKPEALDGVIGQLEVYRSGAVKIRLDNGILLDVNSATQPSFLQQAVFLNMNEKRLNVLGEVNKQFVVSPNVDALLSAMELADAAPSTIESEEGLIKMDVT</sequence>
<gene>
    <name evidence="6" type="ORF">LACBIDRAFT_305562</name>
</gene>
<keyword evidence="7" id="KW-1185">Reference proteome</keyword>
<evidence type="ECO:0000256" key="2">
    <source>
        <dbReference type="ARBA" id="ARBA00022478"/>
    </source>
</evidence>
<dbReference type="GeneID" id="6070944"/>
<evidence type="ECO:0000256" key="3">
    <source>
        <dbReference type="ARBA" id="ARBA00023163"/>
    </source>
</evidence>
<dbReference type="KEGG" id="lbc:LACBIDRAFT_305562"/>
<feature type="compositionally biased region" description="Polar residues" evidence="5">
    <location>
        <begin position="123"/>
        <end position="132"/>
    </location>
</feature>
<keyword evidence="4" id="KW-0539">Nucleus</keyword>
<dbReference type="OrthoDB" id="5836119at2759"/>
<dbReference type="PANTHER" id="PTHR13408:SF0">
    <property type="entry name" value="DNA-DIRECTED RNA POLYMERASE III SUBUNIT RPC4"/>
    <property type="match status" value="1"/>
</dbReference>
<evidence type="ECO:0000313" key="6">
    <source>
        <dbReference type="EMBL" id="EDR14685.1"/>
    </source>
</evidence>
<feature type="compositionally biased region" description="Basic and acidic residues" evidence="5">
    <location>
        <begin position="135"/>
        <end position="144"/>
    </location>
</feature>
<dbReference type="GO" id="GO:0042797">
    <property type="term" value="P:tRNA transcription by RNA polymerase III"/>
    <property type="evidence" value="ECO:0007669"/>
    <property type="project" value="TreeGrafter"/>
</dbReference>
<dbReference type="FunCoup" id="B0CUK2">
    <property type="interactions" value="40"/>
</dbReference>
<keyword evidence="2" id="KW-0240">DNA-directed RNA polymerase</keyword>
<reference evidence="6 7" key="1">
    <citation type="journal article" date="2008" name="Nature">
        <title>The genome of Laccaria bicolor provides insights into mycorrhizal symbiosis.</title>
        <authorList>
            <person name="Martin F."/>
            <person name="Aerts A."/>
            <person name="Ahren D."/>
            <person name="Brun A."/>
            <person name="Danchin E.G.J."/>
            <person name="Duchaussoy F."/>
            <person name="Gibon J."/>
            <person name="Kohler A."/>
            <person name="Lindquist E."/>
            <person name="Pereda V."/>
            <person name="Salamov A."/>
            <person name="Shapiro H.J."/>
            <person name="Wuyts J."/>
            <person name="Blaudez D."/>
            <person name="Buee M."/>
            <person name="Brokstein P."/>
            <person name="Canbaeck B."/>
            <person name="Cohen D."/>
            <person name="Courty P.E."/>
            <person name="Coutinho P.M."/>
            <person name="Delaruelle C."/>
            <person name="Detter J.C."/>
            <person name="Deveau A."/>
            <person name="DiFazio S."/>
            <person name="Duplessis S."/>
            <person name="Fraissinet-Tachet L."/>
            <person name="Lucic E."/>
            <person name="Frey-Klett P."/>
            <person name="Fourrey C."/>
            <person name="Feussner I."/>
            <person name="Gay G."/>
            <person name="Grimwood J."/>
            <person name="Hoegger P.J."/>
            <person name="Jain P."/>
            <person name="Kilaru S."/>
            <person name="Labbe J."/>
            <person name="Lin Y.C."/>
            <person name="Legue V."/>
            <person name="Le Tacon F."/>
            <person name="Marmeisse R."/>
            <person name="Melayah D."/>
            <person name="Montanini B."/>
            <person name="Muratet M."/>
            <person name="Nehls U."/>
            <person name="Niculita-Hirzel H."/>
            <person name="Oudot-Le Secq M.P."/>
            <person name="Peter M."/>
            <person name="Quesneville H."/>
            <person name="Rajashekar B."/>
            <person name="Reich M."/>
            <person name="Rouhier N."/>
            <person name="Schmutz J."/>
            <person name="Yin T."/>
            <person name="Chalot M."/>
            <person name="Henrissat B."/>
            <person name="Kuees U."/>
            <person name="Lucas S."/>
            <person name="Van de Peer Y."/>
            <person name="Podila G.K."/>
            <person name="Polle A."/>
            <person name="Pukkila P.J."/>
            <person name="Richardson P.M."/>
            <person name="Rouze P."/>
            <person name="Sanders I.R."/>
            <person name="Stajich J.E."/>
            <person name="Tunlid A."/>
            <person name="Tuskan G."/>
            <person name="Grigoriev I.V."/>
        </authorList>
    </citation>
    <scope>NUCLEOTIDE SEQUENCE [LARGE SCALE GENOMIC DNA]</scope>
    <source>
        <strain evidence="7">S238N-H82 / ATCC MYA-4686</strain>
    </source>
</reference>
<evidence type="ECO:0000313" key="7">
    <source>
        <dbReference type="Proteomes" id="UP000001194"/>
    </source>
</evidence>
<comment type="subcellular location">
    <subcellularLocation>
        <location evidence="1">Nucleus</location>
    </subcellularLocation>
</comment>
<dbReference type="EMBL" id="DS547092">
    <property type="protein sequence ID" value="EDR14685.1"/>
    <property type="molecule type" value="Genomic_DNA"/>
</dbReference>
<dbReference type="RefSeq" id="XP_001875244.1">
    <property type="nucleotide sequence ID" value="XM_001875209.1"/>
</dbReference>
<keyword evidence="3" id="KW-0804">Transcription</keyword>
<dbReference type="GO" id="GO:0003677">
    <property type="term" value="F:DNA binding"/>
    <property type="evidence" value="ECO:0007669"/>
    <property type="project" value="InterPro"/>
</dbReference>
<dbReference type="HOGENOM" id="CLU_033578_0_0_1"/>
<evidence type="ECO:0000256" key="1">
    <source>
        <dbReference type="ARBA" id="ARBA00004123"/>
    </source>
</evidence>
<evidence type="ECO:0000256" key="4">
    <source>
        <dbReference type="ARBA" id="ARBA00023242"/>
    </source>
</evidence>
<feature type="compositionally biased region" description="Low complexity" evidence="5">
    <location>
        <begin position="102"/>
        <end position="114"/>
    </location>
</feature>
<dbReference type="STRING" id="486041.B0CUK2"/>
<feature type="region of interest" description="Disordered" evidence="5">
    <location>
        <begin position="1"/>
        <end position="164"/>
    </location>
</feature>
<protein>
    <submittedName>
        <fullName evidence="6">Predicted protein</fullName>
    </submittedName>
</protein>
<dbReference type="PANTHER" id="PTHR13408">
    <property type="entry name" value="DNA-DIRECTED RNA POLYMERASE III"/>
    <property type="match status" value="1"/>
</dbReference>
<feature type="compositionally biased region" description="Basic and acidic residues" evidence="5">
    <location>
        <begin position="58"/>
        <end position="72"/>
    </location>
</feature>
<dbReference type="Pfam" id="PF05132">
    <property type="entry name" value="RNA_pol_Rpc4"/>
    <property type="match status" value="1"/>
</dbReference>
<evidence type="ECO:0000256" key="5">
    <source>
        <dbReference type="SAM" id="MobiDB-lite"/>
    </source>
</evidence>
<organism evidence="7">
    <name type="scientific">Laccaria bicolor (strain S238N-H82 / ATCC MYA-4686)</name>
    <name type="common">Bicoloured deceiver</name>
    <name type="synonym">Laccaria laccata var. bicolor</name>
    <dbReference type="NCBI Taxonomy" id="486041"/>
    <lineage>
        <taxon>Eukaryota</taxon>
        <taxon>Fungi</taxon>
        <taxon>Dikarya</taxon>
        <taxon>Basidiomycota</taxon>
        <taxon>Agaricomycotina</taxon>
        <taxon>Agaricomycetes</taxon>
        <taxon>Agaricomycetidae</taxon>
        <taxon>Agaricales</taxon>
        <taxon>Agaricineae</taxon>
        <taxon>Hydnangiaceae</taxon>
        <taxon>Laccaria</taxon>
    </lineage>
</organism>
<dbReference type="InParanoid" id="B0CUK2"/>